<dbReference type="InterPro" id="IPR050816">
    <property type="entry name" value="Flavin-dep_Halogenase_NPB"/>
</dbReference>
<dbReference type="EMBL" id="QEQK01000010">
    <property type="protein sequence ID" value="PWN55498.1"/>
    <property type="molecule type" value="Genomic_DNA"/>
</dbReference>
<keyword evidence="3" id="KW-1185">Reference proteome</keyword>
<dbReference type="AlphaFoldDB" id="A0A363UJ98"/>
<evidence type="ECO:0000313" key="3">
    <source>
        <dbReference type="Proteomes" id="UP000251800"/>
    </source>
</evidence>
<comment type="caution">
    <text evidence="2">The sequence shown here is derived from an EMBL/GenBank/DDBJ whole genome shotgun (WGS) entry which is preliminary data.</text>
</comment>
<reference evidence="2 3" key="1">
    <citation type="submission" date="2018-05" db="EMBL/GenBank/DDBJ databases">
        <title>Abyssibacter profundi OUC007T gen. nov., sp. nov, a marine bacterium isolated from seawater of the Mariana Trench.</title>
        <authorList>
            <person name="Zhou S."/>
        </authorList>
    </citation>
    <scope>NUCLEOTIDE SEQUENCE [LARGE SCALE GENOMIC DNA]</scope>
    <source>
        <strain evidence="2 3">OUC007</strain>
    </source>
</reference>
<gene>
    <name evidence="2" type="ORF">DEH80_11945</name>
</gene>
<dbReference type="InterPro" id="IPR036188">
    <property type="entry name" value="FAD/NAD-bd_sf"/>
</dbReference>
<sequence length="432" mass="48146">MTQTCDVAVIGGGPAGSTTAYALAEKGWNVVLFEKEKHPRFHIGESLLPMNQPVFERIGVLDEVKRIGVYKPGAEFYDVNPDNPPHRFYFRDALDKNFPDAYQVRRDQLDEVLLRNAGRRGAQIFEQTKVTGVTFADEGQGAALTVTPEGGEPQCWQARYVVDASGRDTLLAGQFGIKRKNMRHASAAIFGHFRHVPRNPGPEAGLISVCWFEHGWIWFIPLPDGLMSVGAVCSPAYLKTRRGSTEAFLADTIALTPPHVRQRMAHAELVGEVRAAGNYSYQCSQMCFPGAILVGDAWAFVDPVFSSGVLLGMRGALRGAAYVDAELRGAPEAAALRDEFERVQKRSVKDFTWMIARFNSPGIRHLFTNPGNPWRVQEAVTSLLAGDVERDNGVRPRLMFFRGLYYFFSCLKPVSAVREWLRRRARVRAVVN</sequence>
<dbReference type="PANTHER" id="PTHR43747">
    <property type="entry name" value="FAD-BINDING PROTEIN"/>
    <property type="match status" value="1"/>
</dbReference>
<dbReference type="GO" id="GO:0071949">
    <property type="term" value="F:FAD binding"/>
    <property type="evidence" value="ECO:0007669"/>
    <property type="project" value="InterPro"/>
</dbReference>
<organism evidence="2 3">
    <name type="scientific">Abyssibacter profundi</name>
    <dbReference type="NCBI Taxonomy" id="2182787"/>
    <lineage>
        <taxon>Bacteria</taxon>
        <taxon>Pseudomonadati</taxon>
        <taxon>Pseudomonadota</taxon>
        <taxon>Gammaproteobacteria</taxon>
        <taxon>Chromatiales</taxon>
        <taxon>Oceanococcaceae</taxon>
        <taxon>Abyssibacter</taxon>
    </lineage>
</organism>
<dbReference type="SUPFAM" id="SSF51905">
    <property type="entry name" value="FAD/NAD(P)-binding domain"/>
    <property type="match status" value="1"/>
</dbReference>
<proteinExistence type="predicted"/>
<dbReference type="Gene3D" id="3.50.50.60">
    <property type="entry name" value="FAD/NAD(P)-binding domain"/>
    <property type="match status" value="1"/>
</dbReference>
<evidence type="ECO:0000259" key="1">
    <source>
        <dbReference type="Pfam" id="PF01494"/>
    </source>
</evidence>
<feature type="domain" description="FAD-binding" evidence="1">
    <location>
        <begin position="5"/>
        <end position="330"/>
    </location>
</feature>
<dbReference type="InterPro" id="IPR002938">
    <property type="entry name" value="FAD-bd"/>
</dbReference>
<dbReference type="RefSeq" id="WP_109720736.1">
    <property type="nucleotide sequence ID" value="NZ_QEQK01000010.1"/>
</dbReference>
<name>A0A363UJ98_9GAMM</name>
<dbReference type="Pfam" id="PF01494">
    <property type="entry name" value="FAD_binding_3"/>
    <property type="match status" value="1"/>
</dbReference>
<evidence type="ECO:0000313" key="2">
    <source>
        <dbReference type="EMBL" id="PWN55498.1"/>
    </source>
</evidence>
<dbReference type="PRINTS" id="PR00420">
    <property type="entry name" value="RNGMNOXGNASE"/>
</dbReference>
<dbReference type="Proteomes" id="UP000251800">
    <property type="component" value="Unassembled WGS sequence"/>
</dbReference>
<protein>
    <submittedName>
        <fullName evidence="2">Hydroxylase</fullName>
    </submittedName>
</protein>
<dbReference type="PANTHER" id="PTHR43747:SF1">
    <property type="entry name" value="SLR1998 PROTEIN"/>
    <property type="match status" value="1"/>
</dbReference>
<dbReference type="OrthoDB" id="9785276at2"/>
<accession>A0A363UJ98</accession>